<dbReference type="GO" id="GO:0003700">
    <property type="term" value="F:DNA-binding transcription factor activity"/>
    <property type="evidence" value="ECO:0007669"/>
    <property type="project" value="InterPro"/>
</dbReference>
<evidence type="ECO:0000313" key="10">
    <source>
        <dbReference type="Proteomes" id="UP000886595"/>
    </source>
</evidence>
<evidence type="ECO:0000256" key="4">
    <source>
        <dbReference type="ARBA" id="ARBA00023125"/>
    </source>
</evidence>
<evidence type="ECO:0000256" key="7">
    <source>
        <dbReference type="SAM" id="MobiDB-lite"/>
    </source>
</evidence>
<gene>
    <name evidence="9" type="ORF">Bca52824_024087</name>
</gene>
<evidence type="ECO:0000256" key="5">
    <source>
        <dbReference type="ARBA" id="ARBA00023163"/>
    </source>
</evidence>
<dbReference type="PROSITE" id="PS50811">
    <property type="entry name" value="WRKY"/>
    <property type="match status" value="1"/>
</dbReference>
<dbReference type="InterPro" id="IPR003657">
    <property type="entry name" value="WRKY_dom"/>
</dbReference>
<reference evidence="9 10" key="1">
    <citation type="submission" date="2020-02" db="EMBL/GenBank/DDBJ databases">
        <authorList>
            <person name="Ma Q."/>
            <person name="Huang Y."/>
            <person name="Song X."/>
            <person name="Pei D."/>
        </authorList>
    </citation>
    <scope>NUCLEOTIDE SEQUENCE [LARGE SCALE GENOMIC DNA]</scope>
    <source>
        <strain evidence="9">Sxm20200214</strain>
        <tissue evidence="9">Leaf</tissue>
    </source>
</reference>
<protein>
    <recommendedName>
        <fullName evidence="8">WRKY domain-containing protein</fullName>
    </recommendedName>
</protein>
<dbReference type="GO" id="GO:0043565">
    <property type="term" value="F:sequence-specific DNA binding"/>
    <property type="evidence" value="ECO:0007669"/>
    <property type="project" value="InterPro"/>
</dbReference>
<keyword evidence="4" id="KW-0238">DNA-binding</keyword>
<keyword evidence="3" id="KW-0805">Transcription regulation</keyword>
<dbReference type="FunFam" id="2.20.25.80:FF:000006">
    <property type="entry name" value="WRKY transcription factor"/>
    <property type="match status" value="1"/>
</dbReference>
<feature type="region of interest" description="Disordered" evidence="7">
    <location>
        <begin position="310"/>
        <end position="384"/>
    </location>
</feature>
<feature type="region of interest" description="Disordered" evidence="7">
    <location>
        <begin position="182"/>
        <end position="239"/>
    </location>
</feature>
<evidence type="ECO:0000256" key="3">
    <source>
        <dbReference type="ARBA" id="ARBA00023015"/>
    </source>
</evidence>
<sequence length="476" mass="53082">MSDYGDGNFMDMVSHWAAPPSPISDVFLQTNQSEKRSGLVDRVAARVGRKIPPLRIGNPSQFNLFRKPKTVPFSIEISPGLNQSVLLQSPSQLISPFSFSDDGLPEMVENPGDNHANTTMIFNNNVPHQPMHFDLPPQEDSFAIPIHNSAYIQCHVDLVGSPLVDSFESGVADETDIIKLVSLDDESKSEEEDDEYSQDEDTYTDEDDDNADELVVKPSSPKRSRKYEVSNMMTARKTSKDPRVILRMETEEDHPDDGYRWRKYGQKIVHGNPNPRSYYKCSHKGCNVKKQVERGADDVKILVTTYDGIHGHTAPATRSSSSSGSKKRSGSSVPDRLGRPPFSSFSAAQDVRPFPYPSTWAPQDMRRPFPYSSASATQDMRPLPSSLNPGVDMTHLYMKGLSKLPTLRVNQNHGCTGQNDEPRVINQNQGLMGQNYELKTDHVIPEGPEVYKGIIERLLANCGVKVDCKNTGEKKL</sequence>
<keyword evidence="2" id="KW-0677">Repeat</keyword>
<keyword evidence="5" id="KW-0804">Transcription</keyword>
<accession>A0A8X7VJJ4</accession>
<keyword evidence="10" id="KW-1185">Reference proteome</keyword>
<evidence type="ECO:0000259" key="8">
    <source>
        <dbReference type="PROSITE" id="PS50811"/>
    </source>
</evidence>
<dbReference type="AlphaFoldDB" id="A0A8X7VJJ4"/>
<feature type="compositionally biased region" description="Acidic residues" evidence="7">
    <location>
        <begin position="183"/>
        <end position="212"/>
    </location>
</feature>
<organism evidence="9 10">
    <name type="scientific">Brassica carinata</name>
    <name type="common">Ethiopian mustard</name>
    <name type="synonym">Abyssinian cabbage</name>
    <dbReference type="NCBI Taxonomy" id="52824"/>
    <lineage>
        <taxon>Eukaryota</taxon>
        <taxon>Viridiplantae</taxon>
        <taxon>Streptophyta</taxon>
        <taxon>Embryophyta</taxon>
        <taxon>Tracheophyta</taxon>
        <taxon>Spermatophyta</taxon>
        <taxon>Magnoliopsida</taxon>
        <taxon>eudicotyledons</taxon>
        <taxon>Gunneridae</taxon>
        <taxon>Pentapetalae</taxon>
        <taxon>rosids</taxon>
        <taxon>malvids</taxon>
        <taxon>Brassicales</taxon>
        <taxon>Brassicaceae</taxon>
        <taxon>Brassiceae</taxon>
        <taxon>Brassica</taxon>
    </lineage>
</organism>
<dbReference type="PANTHER" id="PTHR31221:SF227">
    <property type="entry name" value="WRKY DOMAIN-CONTAINING PROTEIN"/>
    <property type="match status" value="1"/>
</dbReference>
<dbReference type="Pfam" id="PF03106">
    <property type="entry name" value="WRKY"/>
    <property type="match status" value="1"/>
</dbReference>
<evidence type="ECO:0000256" key="2">
    <source>
        <dbReference type="ARBA" id="ARBA00022737"/>
    </source>
</evidence>
<dbReference type="Gene3D" id="2.20.25.80">
    <property type="entry name" value="WRKY domain"/>
    <property type="match status" value="1"/>
</dbReference>
<dbReference type="Proteomes" id="UP000886595">
    <property type="component" value="Unassembled WGS sequence"/>
</dbReference>
<evidence type="ECO:0000256" key="6">
    <source>
        <dbReference type="ARBA" id="ARBA00023242"/>
    </source>
</evidence>
<dbReference type="SMART" id="SM00774">
    <property type="entry name" value="WRKY"/>
    <property type="match status" value="1"/>
</dbReference>
<proteinExistence type="predicted"/>
<name>A0A8X7VJJ4_BRACI</name>
<dbReference type="GO" id="GO:0005634">
    <property type="term" value="C:nucleus"/>
    <property type="evidence" value="ECO:0007669"/>
    <property type="project" value="UniProtKB-SubCell"/>
</dbReference>
<feature type="domain" description="WRKY" evidence="8">
    <location>
        <begin position="250"/>
        <end position="315"/>
    </location>
</feature>
<dbReference type="InterPro" id="IPR036576">
    <property type="entry name" value="WRKY_dom_sf"/>
</dbReference>
<evidence type="ECO:0000256" key="1">
    <source>
        <dbReference type="ARBA" id="ARBA00004123"/>
    </source>
</evidence>
<dbReference type="EMBL" id="JAAMPC010000005">
    <property type="protein sequence ID" value="KAG2312530.1"/>
    <property type="molecule type" value="Genomic_DNA"/>
</dbReference>
<dbReference type="PANTHER" id="PTHR31221">
    <property type="entry name" value="WRKY TRANSCRIPTION FACTOR PROTEIN 1-RELATED"/>
    <property type="match status" value="1"/>
</dbReference>
<keyword evidence="6" id="KW-0539">Nucleus</keyword>
<dbReference type="SUPFAM" id="SSF118290">
    <property type="entry name" value="WRKY DNA-binding domain"/>
    <property type="match status" value="1"/>
</dbReference>
<comment type="subcellular location">
    <subcellularLocation>
        <location evidence="1">Nucleus</location>
    </subcellularLocation>
</comment>
<evidence type="ECO:0000313" key="9">
    <source>
        <dbReference type="EMBL" id="KAG2312530.1"/>
    </source>
</evidence>
<dbReference type="InterPro" id="IPR044810">
    <property type="entry name" value="WRKY_plant"/>
</dbReference>
<dbReference type="OrthoDB" id="1054083at2759"/>
<comment type="caution">
    <text evidence="9">The sequence shown here is derived from an EMBL/GenBank/DDBJ whole genome shotgun (WGS) entry which is preliminary data.</text>
</comment>